<evidence type="ECO:0000256" key="1">
    <source>
        <dbReference type="ARBA" id="ARBA00022741"/>
    </source>
</evidence>
<dbReference type="Pfam" id="PF12848">
    <property type="entry name" value="ABC_tran_Xtn"/>
    <property type="match status" value="1"/>
</dbReference>
<dbReference type="GO" id="GO:0005524">
    <property type="term" value="F:ATP binding"/>
    <property type="evidence" value="ECO:0007669"/>
    <property type="project" value="UniProtKB-KW"/>
</dbReference>
<dbReference type="InterPro" id="IPR051309">
    <property type="entry name" value="ABCF_ATPase"/>
</dbReference>
<dbReference type="EMBL" id="JAUSWN010000027">
    <property type="protein sequence ID" value="MDQ0480767.1"/>
    <property type="molecule type" value="Genomic_DNA"/>
</dbReference>
<keyword evidence="3" id="KW-0175">Coiled coil</keyword>
<proteinExistence type="predicted"/>
<dbReference type="Gene3D" id="3.40.50.300">
    <property type="entry name" value="P-loop containing nucleotide triphosphate hydrolases"/>
    <property type="match status" value="2"/>
</dbReference>
<dbReference type="PANTHER" id="PTHR42855">
    <property type="entry name" value="ABC TRANSPORTER ATP-BINDING SUBUNIT"/>
    <property type="match status" value="1"/>
</dbReference>
<dbReference type="SUPFAM" id="SSF52540">
    <property type="entry name" value="P-loop containing nucleoside triphosphate hydrolases"/>
    <property type="match status" value="2"/>
</dbReference>
<dbReference type="InterPro" id="IPR032781">
    <property type="entry name" value="ABC_tran_Xtn"/>
</dbReference>
<evidence type="ECO:0000313" key="5">
    <source>
        <dbReference type="EMBL" id="MDQ0480767.1"/>
    </source>
</evidence>
<dbReference type="InterPro" id="IPR032524">
    <property type="entry name" value="ABC_tran_C"/>
</dbReference>
<gene>
    <name evidence="5" type="ORF">QOZ93_002517</name>
</gene>
<feature type="coiled-coil region" evidence="3">
    <location>
        <begin position="576"/>
        <end position="627"/>
    </location>
</feature>
<dbReference type="Pfam" id="PF16326">
    <property type="entry name" value="ABC_tran_CTD"/>
    <property type="match status" value="1"/>
</dbReference>
<dbReference type="SMART" id="SM00382">
    <property type="entry name" value="AAA"/>
    <property type="match status" value="2"/>
</dbReference>
<dbReference type="Pfam" id="PF00005">
    <property type="entry name" value="ABC_tran"/>
    <property type="match status" value="2"/>
</dbReference>
<dbReference type="Proteomes" id="UP001224418">
    <property type="component" value="Unassembled WGS sequence"/>
</dbReference>
<feature type="domain" description="ABC transporter" evidence="4">
    <location>
        <begin position="319"/>
        <end position="539"/>
    </location>
</feature>
<accession>A0ABU0JUI5</accession>
<dbReference type="PANTHER" id="PTHR42855:SF1">
    <property type="entry name" value="ABC TRANSPORTER DOMAIN-CONTAINING PROTEIN"/>
    <property type="match status" value="1"/>
</dbReference>
<keyword evidence="2 5" id="KW-0067">ATP-binding</keyword>
<comment type="caution">
    <text evidence="5">The sequence shown here is derived from an EMBL/GenBank/DDBJ whole genome shotgun (WGS) entry which is preliminary data.</text>
</comment>
<dbReference type="PROSITE" id="PS50893">
    <property type="entry name" value="ABC_TRANSPORTER_2"/>
    <property type="match status" value="2"/>
</dbReference>
<dbReference type="InterPro" id="IPR017871">
    <property type="entry name" value="ABC_transporter-like_CS"/>
</dbReference>
<sequence length="646" mass="74299">MNLISIENLSKSYSEKILLNKISFGINEGEKIGIIGVNGTGKSTLLKIIAGLEECDEGTIIKNNKVNIEYLPQTPEFDDNSTVLEQIFKGNSPVIVALKNYENIIEKLDKDPNDNKLSEKLISLSAKIDALDGWDLESRAKTILTKLGIKDFDKKVSTLSGGQKKRIALAQVLISPAELLILDEPTNHMDNESIAWLEEFLNSRKGSVLMITHDRYFLDRVSNRILEIDHGRLFSYEGNFSSFLEKKVEREELESAKEDKRQNLLRRELAWIRRGAKARSTKQKARIDRFQELSSEDPINKNDNLEISTAHSRLGNKIIILDKVNKNFNEKNIIKDFSYIMTKDDRIGIIGPNGIGKSTLMNLIANRLKPDSGEVVLGETVKLGYFSQSNYNMDENLRVIEYIKETAEFILTKEGDRISASQMLEKFLFPPEAQWTPIYKLSGGERRRLFLLKILMEAPNILLLDEPTNDLDIATLEILEDYIENFNGPIMTVSHDRYFLDKIANKIFSYEGNGQVLEHTGNYSDFIEYKRNLSTECEQLEENKNQTVNNSNKKIDDPIKKEKKLLKLSYKDQREYDEIESIIENIENTIVETEDEITKNASNYSKLQELLVKKESLEKKLEKKMERWEYLNELVEEINANKKLEN</sequence>
<dbReference type="InterPro" id="IPR037118">
    <property type="entry name" value="Val-tRNA_synth_C_sf"/>
</dbReference>
<dbReference type="InterPro" id="IPR003593">
    <property type="entry name" value="AAA+_ATPase"/>
</dbReference>
<evidence type="ECO:0000256" key="2">
    <source>
        <dbReference type="ARBA" id="ARBA00022840"/>
    </source>
</evidence>
<dbReference type="CDD" id="cd03221">
    <property type="entry name" value="ABCF_EF-3"/>
    <property type="match status" value="2"/>
</dbReference>
<dbReference type="Gene3D" id="1.10.287.380">
    <property type="entry name" value="Valyl-tRNA synthetase, C-terminal domain"/>
    <property type="match status" value="1"/>
</dbReference>
<keyword evidence="1" id="KW-0547">Nucleotide-binding</keyword>
<evidence type="ECO:0000259" key="4">
    <source>
        <dbReference type="PROSITE" id="PS50893"/>
    </source>
</evidence>
<keyword evidence="6" id="KW-1185">Reference proteome</keyword>
<dbReference type="InterPro" id="IPR027417">
    <property type="entry name" value="P-loop_NTPase"/>
</dbReference>
<feature type="domain" description="ABC transporter" evidence="4">
    <location>
        <begin position="4"/>
        <end position="255"/>
    </location>
</feature>
<protein>
    <submittedName>
        <fullName evidence="5">ATP-binding cassette subfamily F protein uup</fullName>
    </submittedName>
</protein>
<evidence type="ECO:0000256" key="3">
    <source>
        <dbReference type="SAM" id="Coils"/>
    </source>
</evidence>
<reference evidence="5 6" key="1">
    <citation type="submission" date="2023-07" db="EMBL/GenBank/DDBJ databases">
        <title>Genomic Encyclopedia of Type Strains, Phase IV (KMG-IV): sequencing the most valuable type-strain genomes for metagenomic binning, comparative biology and taxonomic classification.</title>
        <authorList>
            <person name="Goeker M."/>
        </authorList>
    </citation>
    <scope>NUCLEOTIDE SEQUENCE [LARGE SCALE GENOMIC DNA]</scope>
    <source>
        <strain evidence="5 6">DSM 1400</strain>
    </source>
</reference>
<dbReference type="InterPro" id="IPR003439">
    <property type="entry name" value="ABC_transporter-like_ATP-bd"/>
</dbReference>
<dbReference type="RefSeq" id="WP_307356901.1">
    <property type="nucleotide sequence ID" value="NZ_BAAACJ010000049.1"/>
</dbReference>
<evidence type="ECO:0000313" key="6">
    <source>
        <dbReference type="Proteomes" id="UP001224418"/>
    </source>
</evidence>
<organism evidence="5 6">
    <name type="scientific">Hathewaya limosa</name>
    <name type="common">Clostridium limosum</name>
    <dbReference type="NCBI Taxonomy" id="1536"/>
    <lineage>
        <taxon>Bacteria</taxon>
        <taxon>Bacillati</taxon>
        <taxon>Bacillota</taxon>
        <taxon>Clostridia</taxon>
        <taxon>Eubacteriales</taxon>
        <taxon>Clostridiaceae</taxon>
        <taxon>Hathewaya</taxon>
    </lineage>
</organism>
<name>A0ABU0JUI5_HATLI</name>
<dbReference type="PROSITE" id="PS00211">
    <property type="entry name" value="ABC_TRANSPORTER_1"/>
    <property type="match status" value="2"/>
</dbReference>